<accession>A0ABW4HLQ3</accession>
<evidence type="ECO:0000256" key="3">
    <source>
        <dbReference type="ARBA" id="ARBA00022692"/>
    </source>
</evidence>
<dbReference type="PANTHER" id="PTHR30249:SF17">
    <property type="entry name" value="HOLIN-LIKE PROTEIN CIDB"/>
    <property type="match status" value="1"/>
</dbReference>
<proteinExistence type="predicted"/>
<feature type="transmembrane region" description="Helical" evidence="6">
    <location>
        <begin position="6"/>
        <end position="24"/>
    </location>
</feature>
<evidence type="ECO:0000256" key="6">
    <source>
        <dbReference type="SAM" id="Phobius"/>
    </source>
</evidence>
<comment type="subcellular location">
    <subcellularLocation>
        <location evidence="1">Cell membrane</location>
        <topology evidence="1">Multi-pass membrane protein</topology>
    </subcellularLocation>
</comment>
<feature type="transmembrane region" description="Helical" evidence="6">
    <location>
        <begin position="89"/>
        <end position="111"/>
    </location>
</feature>
<keyword evidence="4 6" id="KW-1133">Transmembrane helix</keyword>
<evidence type="ECO:0000256" key="1">
    <source>
        <dbReference type="ARBA" id="ARBA00004651"/>
    </source>
</evidence>
<organism evidence="7 8">
    <name type="scientific">Oceanobacillus luteolus</name>
    <dbReference type="NCBI Taxonomy" id="1274358"/>
    <lineage>
        <taxon>Bacteria</taxon>
        <taxon>Bacillati</taxon>
        <taxon>Bacillota</taxon>
        <taxon>Bacilli</taxon>
        <taxon>Bacillales</taxon>
        <taxon>Bacillaceae</taxon>
        <taxon>Oceanobacillus</taxon>
    </lineage>
</organism>
<feature type="transmembrane region" description="Helical" evidence="6">
    <location>
        <begin position="36"/>
        <end position="54"/>
    </location>
</feature>
<dbReference type="RefSeq" id="WP_251514218.1">
    <property type="nucleotide sequence ID" value="NZ_JAMBON010000015.1"/>
</dbReference>
<keyword evidence="2" id="KW-1003">Cell membrane</keyword>
<keyword evidence="3 6" id="KW-0812">Transmembrane</keyword>
<reference evidence="8" key="1">
    <citation type="journal article" date="2019" name="Int. J. Syst. Evol. Microbiol.">
        <title>The Global Catalogue of Microorganisms (GCM) 10K type strain sequencing project: providing services to taxonomists for standard genome sequencing and annotation.</title>
        <authorList>
            <consortium name="The Broad Institute Genomics Platform"/>
            <consortium name="The Broad Institute Genome Sequencing Center for Infectious Disease"/>
            <person name="Wu L."/>
            <person name="Ma J."/>
        </authorList>
    </citation>
    <scope>NUCLEOTIDE SEQUENCE [LARGE SCALE GENOMIC DNA]</scope>
    <source>
        <strain evidence="8">CGMCC 1.12376</strain>
    </source>
</reference>
<keyword evidence="5 6" id="KW-0472">Membrane</keyword>
<feature type="transmembrane region" description="Helical" evidence="6">
    <location>
        <begin position="148"/>
        <end position="171"/>
    </location>
</feature>
<dbReference type="Pfam" id="PF04172">
    <property type="entry name" value="LrgB"/>
    <property type="match status" value="1"/>
</dbReference>
<keyword evidence="8" id="KW-1185">Reference proteome</keyword>
<gene>
    <name evidence="7" type="ORF">ACFSBH_01070</name>
</gene>
<dbReference type="PANTHER" id="PTHR30249">
    <property type="entry name" value="PUTATIVE SEROTONIN TRANSPORTER"/>
    <property type="match status" value="1"/>
</dbReference>
<evidence type="ECO:0000256" key="4">
    <source>
        <dbReference type="ARBA" id="ARBA00022989"/>
    </source>
</evidence>
<protein>
    <submittedName>
        <fullName evidence="7">LrgB family protein</fullName>
    </submittedName>
</protein>
<dbReference type="EMBL" id="JBHUDE010000005">
    <property type="protein sequence ID" value="MFD1606261.1"/>
    <property type="molecule type" value="Genomic_DNA"/>
</dbReference>
<evidence type="ECO:0000313" key="8">
    <source>
        <dbReference type="Proteomes" id="UP001597221"/>
    </source>
</evidence>
<evidence type="ECO:0000313" key="7">
    <source>
        <dbReference type="EMBL" id="MFD1606261.1"/>
    </source>
</evidence>
<evidence type="ECO:0000256" key="2">
    <source>
        <dbReference type="ARBA" id="ARBA00022475"/>
    </source>
</evidence>
<evidence type="ECO:0000256" key="5">
    <source>
        <dbReference type="ARBA" id="ARBA00023136"/>
    </source>
</evidence>
<dbReference type="Proteomes" id="UP001597221">
    <property type="component" value="Unassembled WGS sequence"/>
</dbReference>
<name>A0ABW4HLQ3_9BACI</name>
<feature type="transmembrane region" description="Helical" evidence="6">
    <location>
        <begin position="205"/>
        <end position="228"/>
    </location>
</feature>
<sequence>MTEIIFGIIAIIITVGVYAAMVPIHKKINTPFTQPIIAVSVIIIILLLVFNIPYETYQLGGAWIDFLMGPAVVALALPLYNHFERLKKLAVPILSGVTAGSFIGVSTGLLFTKLFGFERELILSIVPKSVTTPVAVSIAESLEGSMSLAAVFVVIAGVSGVLMSPLIFKLFKLSSPIGRGIGLGSASHAMGTANSMGRSELEGSISTIAMVISAVIVSVIAPILVIIML</sequence>
<feature type="transmembrane region" description="Helical" evidence="6">
    <location>
        <begin position="60"/>
        <end position="80"/>
    </location>
</feature>
<dbReference type="InterPro" id="IPR007300">
    <property type="entry name" value="CidB/LrgB"/>
</dbReference>
<comment type="caution">
    <text evidence="7">The sequence shown here is derived from an EMBL/GenBank/DDBJ whole genome shotgun (WGS) entry which is preliminary data.</text>
</comment>